<feature type="domain" description="NADPH-dependent FMN reductase-like" evidence="4">
    <location>
        <begin position="1"/>
        <end position="59"/>
    </location>
</feature>
<keyword evidence="1" id="KW-0285">Flavoprotein</keyword>
<dbReference type="InterPro" id="IPR029039">
    <property type="entry name" value="Flavoprotein-like_sf"/>
</dbReference>
<keyword evidence="3" id="KW-0560">Oxidoreductase</keyword>
<evidence type="ECO:0000313" key="6">
    <source>
        <dbReference type="Proteomes" id="UP000216133"/>
    </source>
</evidence>
<dbReference type="AlphaFoldDB" id="A0A268QVM0"/>
<protein>
    <submittedName>
        <fullName evidence="5">FMN reductase (NADPH)</fullName>
    </submittedName>
</protein>
<dbReference type="SUPFAM" id="SSF52218">
    <property type="entry name" value="Flavoproteins"/>
    <property type="match status" value="1"/>
</dbReference>
<dbReference type="Proteomes" id="UP000216133">
    <property type="component" value="Unassembled WGS sequence"/>
</dbReference>
<dbReference type="PANTHER" id="PTHR43408:SF1">
    <property type="entry name" value="FMN REDUCTASE (NADPH)"/>
    <property type="match status" value="1"/>
</dbReference>
<dbReference type="PANTHER" id="PTHR43408">
    <property type="entry name" value="FMN REDUCTASE (NADPH)"/>
    <property type="match status" value="1"/>
</dbReference>
<dbReference type="InterPro" id="IPR051814">
    <property type="entry name" value="NAD(P)H-dep_FMN_reductase"/>
</dbReference>
<evidence type="ECO:0000256" key="2">
    <source>
        <dbReference type="ARBA" id="ARBA00022643"/>
    </source>
</evidence>
<comment type="caution">
    <text evidence="5">The sequence shown here is derived from an EMBL/GenBank/DDBJ whole genome shotgun (WGS) entry which is preliminary data.</text>
</comment>
<feature type="non-terminal residue" evidence="5">
    <location>
        <position position="68"/>
    </location>
</feature>
<evidence type="ECO:0000256" key="1">
    <source>
        <dbReference type="ARBA" id="ARBA00022630"/>
    </source>
</evidence>
<dbReference type="Gene3D" id="3.40.50.360">
    <property type="match status" value="1"/>
</dbReference>
<proteinExistence type="predicted"/>
<sequence length="68" mass="7537">MKTYLDLLPQKSFENKILLPIVIGGSFGHLLAIEYALNPLLSALGANHIVNGVYTIDKQVERIHNSFS</sequence>
<dbReference type="InterPro" id="IPR005025">
    <property type="entry name" value="FMN_Rdtase-like_dom"/>
</dbReference>
<name>A0A268QVM0_SHOCL</name>
<dbReference type="GO" id="GO:0016491">
    <property type="term" value="F:oxidoreductase activity"/>
    <property type="evidence" value="ECO:0007669"/>
    <property type="project" value="UniProtKB-KW"/>
</dbReference>
<accession>A0A268QVM0</accession>
<dbReference type="EMBL" id="NPBS01001027">
    <property type="protein sequence ID" value="PAF11576.1"/>
    <property type="molecule type" value="Genomic_DNA"/>
</dbReference>
<keyword evidence="2" id="KW-0288">FMN</keyword>
<reference evidence="5 6" key="1">
    <citation type="submission" date="2017-07" db="EMBL/GenBank/DDBJ databases">
        <title>Isolation and whole genome analysis of endospore-forming bacteria from heroin.</title>
        <authorList>
            <person name="Kalinowski J."/>
            <person name="Ahrens B."/>
            <person name="Al-Dilaimi A."/>
            <person name="Winkler A."/>
            <person name="Wibberg D."/>
            <person name="Schleenbecker U."/>
            <person name="Ruckert C."/>
            <person name="Wolfel R."/>
            <person name="Grass G."/>
        </authorList>
    </citation>
    <scope>NUCLEOTIDE SEQUENCE [LARGE SCALE GENOMIC DNA]</scope>
    <source>
        <strain evidence="5 6">7523-2</strain>
    </source>
</reference>
<dbReference type="Pfam" id="PF03358">
    <property type="entry name" value="FMN_red"/>
    <property type="match status" value="1"/>
</dbReference>
<evidence type="ECO:0000259" key="4">
    <source>
        <dbReference type="Pfam" id="PF03358"/>
    </source>
</evidence>
<organism evidence="5 6">
    <name type="scientific">Shouchella clausii</name>
    <name type="common">Alkalihalobacillus clausii</name>
    <dbReference type="NCBI Taxonomy" id="79880"/>
    <lineage>
        <taxon>Bacteria</taxon>
        <taxon>Bacillati</taxon>
        <taxon>Bacillota</taxon>
        <taxon>Bacilli</taxon>
        <taxon>Bacillales</taxon>
        <taxon>Bacillaceae</taxon>
        <taxon>Shouchella</taxon>
    </lineage>
</organism>
<evidence type="ECO:0000313" key="5">
    <source>
        <dbReference type="EMBL" id="PAF11576.1"/>
    </source>
</evidence>
<evidence type="ECO:0000256" key="3">
    <source>
        <dbReference type="ARBA" id="ARBA00023002"/>
    </source>
</evidence>
<gene>
    <name evidence="5" type="ORF">CHH61_26570</name>
</gene>